<evidence type="ECO:0000259" key="19">
    <source>
        <dbReference type="PROSITE" id="PS51483"/>
    </source>
</evidence>
<keyword evidence="11 16" id="KW-0694">RNA-binding</keyword>
<dbReference type="InterPro" id="IPR020825">
    <property type="entry name" value="Phe-tRNA_synthase-like_B3/B4"/>
</dbReference>
<dbReference type="FunFam" id="3.30.56.10:FF:000002">
    <property type="entry name" value="Phenylalanine--tRNA ligase beta subunit"/>
    <property type="match status" value="1"/>
</dbReference>
<keyword evidence="12 15" id="KW-0648">Protein biosynthesis</keyword>
<dbReference type="GO" id="GO:0000049">
    <property type="term" value="F:tRNA binding"/>
    <property type="evidence" value="ECO:0007669"/>
    <property type="project" value="UniProtKB-UniRule"/>
</dbReference>
<evidence type="ECO:0000256" key="15">
    <source>
        <dbReference type="HAMAP-Rule" id="MF_00283"/>
    </source>
</evidence>
<proteinExistence type="inferred from homology"/>
<dbReference type="InterPro" id="IPR005146">
    <property type="entry name" value="B3/B4_tRNA-bd"/>
</dbReference>
<keyword evidence="9 15" id="KW-0067">ATP-binding</keyword>
<dbReference type="EC" id="6.1.1.20" evidence="15"/>
<dbReference type="Pfam" id="PF03484">
    <property type="entry name" value="B5"/>
    <property type="match status" value="1"/>
</dbReference>
<evidence type="ECO:0000256" key="4">
    <source>
        <dbReference type="ARBA" id="ARBA00022490"/>
    </source>
</evidence>
<dbReference type="PROSITE" id="PS51483">
    <property type="entry name" value="B5"/>
    <property type="match status" value="1"/>
</dbReference>
<dbReference type="InterPro" id="IPR041616">
    <property type="entry name" value="PheRS_beta_core"/>
</dbReference>
<reference evidence="20 21" key="1">
    <citation type="submission" date="2018-06" db="EMBL/GenBank/DDBJ databases">
        <authorList>
            <consortium name="Pathogen Informatics"/>
            <person name="Doyle S."/>
        </authorList>
    </citation>
    <scope>NUCLEOTIDE SEQUENCE [LARGE SCALE GENOMIC DNA]</scope>
    <source>
        <strain evidence="20 21">NCTC13316</strain>
    </source>
</reference>
<feature type="domain" description="FDX-ACB" evidence="18">
    <location>
        <begin position="697"/>
        <end position="791"/>
    </location>
</feature>
<evidence type="ECO:0000256" key="12">
    <source>
        <dbReference type="ARBA" id="ARBA00022917"/>
    </source>
</evidence>
<keyword evidence="8 15" id="KW-0547">Nucleotide-binding</keyword>
<keyword evidence="21" id="KW-1185">Reference proteome</keyword>
<gene>
    <name evidence="15 20" type="primary">pheT</name>
    <name evidence="20" type="ORF">NCTC13316_02668</name>
</gene>
<dbReference type="Proteomes" id="UP000254794">
    <property type="component" value="Unassembled WGS sequence"/>
</dbReference>
<name>A0A378JWG0_9GAMM</name>
<dbReference type="InterPro" id="IPR033714">
    <property type="entry name" value="tRNA_bind_bactPheRS"/>
</dbReference>
<dbReference type="SUPFAM" id="SSF46955">
    <property type="entry name" value="Putative DNA-binding domain"/>
    <property type="match status" value="1"/>
</dbReference>
<dbReference type="NCBIfam" id="TIGR00472">
    <property type="entry name" value="pheT_bact"/>
    <property type="match status" value="1"/>
</dbReference>
<evidence type="ECO:0000256" key="13">
    <source>
        <dbReference type="ARBA" id="ARBA00023146"/>
    </source>
</evidence>
<evidence type="ECO:0000256" key="14">
    <source>
        <dbReference type="ARBA" id="ARBA00049255"/>
    </source>
</evidence>
<evidence type="ECO:0000313" key="20">
    <source>
        <dbReference type="EMBL" id="STX52552.1"/>
    </source>
</evidence>
<dbReference type="Gene3D" id="2.40.50.140">
    <property type="entry name" value="Nucleic acid-binding proteins"/>
    <property type="match status" value="1"/>
</dbReference>
<feature type="binding site" evidence="15">
    <location>
        <position position="460"/>
    </location>
    <ligand>
        <name>Mg(2+)</name>
        <dbReference type="ChEBI" id="CHEBI:18420"/>
        <note>shared with alpha subunit</note>
    </ligand>
</feature>
<dbReference type="NCBIfam" id="NF045760">
    <property type="entry name" value="YtpR"/>
    <property type="match status" value="1"/>
</dbReference>
<accession>A0A378JWG0</accession>
<organism evidence="20 21">
    <name type="scientific">Legionella busanensis</name>
    <dbReference type="NCBI Taxonomy" id="190655"/>
    <lineage>
        <taxon>Bacteria</taxon>
        <taxon>Pseudomonadati</taxon>
        <taxon>Pseudomonadota</taxon>
        <taxon>Gammaproteobacteria</taxon>
        <taxon>Legionellales</taxon>
        <taxon>Legionellaceae</taxon>
        <taxon>Legionella</taxon>
    </lineage>
</organism>
<dbReference type="GO" id="GO:0000287">
    <property type="term" value="F:magnesium ion binding"/>
    <property type="evidence" value="ECO:0007669"/>
    <property type="project" value="UniProtKB-UniRule"/>
</dbReference>
<evidence type="ECO:0000313" key="21">
    <source>
        <dbReference type="Proteomes" id="UP000254794"/>
    </source>
</evidence>
<dbReference type="Pfam" id="PF17759">
    <property type="entry name" value="tRNA_synthFbeta"/>
    <property type="match status" value="1"/>
</dbReference>
<dbReference type="SUPFAM" id="SSF50249">
    <property type="entry name" value="Nucleic acid-binding proteins"/>
    <property type="match status" value="1"/>
</dbReference>
<dbReference type="SUPFAM" id="SSF54991">
    <property type="entry name" value="Anticodon-binding domain of PheRS"/>
    <property type="match status" value="1"/>
</dbReference>
<dbReference type="SMART" id="SM00873">
    <property type="entry name" value="B3_4"/>
    <property type="match status" value="1"/>
</dbReference>
<dbReference type="Pfam" id="PF01588">
    <property type="entry name" value="tRNA_bind"/>
    <property type="match status" value="1"/>
</dbReference>
<comment type="subcellular location">
    <subcellularLocation>
        <location evidence="1 15">Cytoplasm</location>
    </subcellularLocation>
</comment>
<dbReference type="Pfam" id="PF03483">
    <property type="entry name" value="B3_4"/>
    <property type="match status" value="1"/>
</dbReference>
<dbReference type="InterPro" id="IPR045864">
    <property type="entry name" value="aa-tRNA-synth_II/BPL/LPL"/>
</dbReference>
<comment type="similarity">
    <text evidence="2 15">Belongs to the phenylalanyl-tRNA synthetase beta subunit family. Type 1 subfamily.</text>
</comment>
<protein>
    <recommendedName>
        <fullName evidence="15">Phenylalanine--tRNA ligase beta subunit</fullName>
        <ecNumber evidence="15">6.1.1.20</ecNumber>
    </recommendedName>
    <alternativeName>
        <fullName evidence="15">Phenylalanyl-tRNA synthetase beta subunit</fullName>
        <shortName evidence="15">PheRS</shortName>
    </alternativeName>
</protein>
<evidence type="ECO:0000256" key="3">
    <source>
        <dbReference type="ARBA" id="ARBA00011209"/>
    </source>
</evidence>
<dbReference type="CDD" id="cd00769">
    <property type="entry name" value="PheRS_beta_core"/>
    <property type="match status" value="1"/>
</dbReference>
<dbReference type="OrthoDB" id="9805455at2"/>
<dbReference type="GO" id="GO:0005524">
    <property type="term" value="F:ATP binding"/>
    <property type="evidence" value="ECO:0007669"/>
    <property type="project" value="UniProtKB-UniRule"/>
</dbReference>
<feature type="binding site" evidence="15">
    <location>
        <position position="454"/>
    </location>
    <ligand>
        <name>Mg(2+)</name>
        <dbReference type="ChEBI" id="CHEBI:18420"/>
        <note>shared with alpha subunit</note>
    </ligand>
</feature>
<dbReference type="GO" id="GO:0009328">
    <property type="term" value="C:phenylalanine-tRNA ligase complex"/>
    <property type="evidence" value="ECO:0007669"/>
    <property type="project" value="TreeGrafter"/>
</dbReference>
<dbReference type="FunFam" id="3.30.70.380:FF:000001">
    <property type="entry name" value="Phenylalanine--tRNA ligase beta subunit"/>
    <property type="match status" value="1"/>
</dbReference>
<dbReference type="CDD" id="cd02796">
    <property type="entry name" value="tRNA_bind_bactPheRS"/>
    <property type="match status" value="1"/>
</dbReference>
<keyword evidence="6 15" id="KW-0436">Ligase</keyword>
<keyword evidence="4 15" id="KW-0963">Cytoplasm</keyword>
<dbReference type="GO" id="GO:0006432">
    <property type="term" value="P:phenylalanyl-tRNA aminoacylation"/>
    <property type="evidence" value="ECO:0007669"/>
    <property type="project" value="UniProtKB-UniRule"/>
</dbReference>
<keyword evidence="7 15" id="KW-0479">Metal-binding</keyword>
<dbReference type="AlphaFoldDB" id="A0A378JWG0"/>
<dbReference type="SMART" id="SM00874">
    <property type="entry name" value="B5"/>
    <property type="match status" value="1"/>
</dbReference>
<evidence type="ECO:0000256" key="7">
    <source>
        <dbReference type="ARBA" id="ARBA00022723"/>
    </source>
</evidence>
<dbReference type="SUPFAM" id="SSF56037">
    <property type="entry name" value="PheT/TilS domain"/>
    <property type="match status" value="1"/>
</dbReference>
<evidence type="ECO:0000256" key="6">
    <source>
        <dbReference type="ARBA" id="ARBA00022598"/>
    </source>
</evidence>
<feature type="domain" description="B5" evidence="19">
    <location>
        <begin position="401"/>
        <end position="476"/>
    </location>
</feature>
<dbReference type="SUPFAM" id="SSF55681">
    <property type="entry name" value="Class II aaRS and biotin synthetases"/>
    <property type="match status" value="1"/>
</dbReference>
<dbReference type="EMBL" id="UGOD01000001">
    <property type="protein sequence ID" value="STX52552.1"/>
    <property type="molecule type" value="Genomic_DNA"/>
</dbReference>
<evidence type="ECO:0000256" key="8">
    <source>
        <dbReference type="ARBA" id="ARBA00022741"/>
    </source>
</evidence>
<evidence type="ECO:0000259" key="17">
    <source>
        <dbReference type="PROSITE" id="PS50886"/>
    </source>
</evidence>
<dbReference type="FunFam" id="3.50.40.10:FF:000001">
    <property type="entry name" value="Phenylalanine--tRNA ligase beta subunit"/>
    <property type="match status" value="1"/>
</dbReference>
<dbReference type="InterPro" id="IPR004532">
    <property type="entry name" value="Phe-tRNA-ligase_IIc_bsu_bact"/>
</dbReference>
<evidence type="ECO:0000256" key="11">
    <source>
        <dbReference type="ARBA" id="ARBA00022884"/>
    </source>
</evidence>
<keyword evidence="10 15" id="KW-0460">Magnesium</keyword>
<dbReference type="FunFam" id="2.40.50.140:FF:000045">
    <property type="entry name" value="Phenylalanine--tRNA ligase beta subunit"/>
    <property type="match status" value="1"/>
</dbReference>
<dbReference type="SMART" id="SM00896">
    <property type="entry name" value="FDX-ACB"/>
    <property type="match status" value="1"/>
</dbReference>
<sequence>MKVSENWLREWVNPALNTEQLASVLTMAGLEVDAINPVAGTFNNVIVAQVTATKPHPQADKLTLCEVDIGKEQRLKVVCGAANVRSGLKVALAQIGATLPNDLVIKETKIRGELSQGMLCSAAELGLLDTSEGIIELANEAPLGKDLRAYLALNDSVLDIDLTPNRADCLSVIGVAREVAALTQSSLVPIAIADIKPKIDEVKTVNLTALEACPQYCGRVIRGINSQAVTPLWIQERLRRAGQRIIHPIVDITNYVMLELGQPMHAFDFNYLKGDIVVRYSNKNETIELLDGQQLSLPEGVLLIADNKEPLAVAGVMGGAQSAVNEATVDIFLESAFFSPPVIAKVARRFGIFTDSAQRFERGVDPNLQVKAIERATALILEVAGGDAGPIILEQGQQFLPVNQPIQFNPLKVKKLTGLDISEAEIKQILLHLGMSITEKEKIWQVTAPSYRFDIHLDVDLVEEVVRLFGYDRIPGQKLIAPIVTGEINPLEVLSIKFNHFFTARKYYETISYSFVDPDLQRIICPNTEALSLLNPISSELSQMRVSMWPGLIASMIHNIHRQQTTIKFYENGVVFNAIDGKIQEENCIAGLLTGEYAPLSWLEEKRKLDFYDAKGDLETLFRLLNLKDVRFKASEHSALHPGKTAEIIWQSQTIGWCGVLHPRLADALDLADEVILFELKTQPLTKSTIAHYHKISKYPQIRRDLSFLVNKQVTAEEIKLAVMEVVNPKLLKSFDIFDVYTGKAIPADKKSLAIAITLQDNNRTLIDEEINEIISAIIKELTDKFTITLRD</sequence>
<dbReference type="PANTHER" id="PTHR10947:SF0">
    <property type="entry name" value="PHENYLALANINE--TRNA LIGASE BETA SUBUNIT"/>
    <property type="match status" value="1"/>
</dbReference>
<evidence type="ECO:0000259" key="18">
    <source>
        <dbReference type="PROSITE" id="PS51447"/>
    </source>
</evidence>
<dbReference type="Gene3D" id="3.30.70.380">
    <property type="entry name" value="Ferrodoxin-fold anticodon-binding domain"/>
    <property type="match status" value="1"/>
</dbReference>
<dbReference type="InterPro" id="IPR005121">
    <property type="entry name" value="Fdx_antiC-bd"/>
</dbReference>
<dbReference type="InterPro" id="IPR036690">
    <property type="entry name" value="Fdx_antiC-bd_sf"/>
</dbReference>
<feature type="binding site" evidence="15">
    <location>
        <position position="464"/>
    </location>
    <ligand>
        <name>Mg(2+)</name>
        <dbReference type="ChEBI" id="CHEBI:18420"/>
        <note>shared with alpha subunit</note>
    </ligand>
</feature>
<evidence type="ECO:0000256" key="10">
    <source>
        <dbReference type="ARBA" id="ARBA00022842"/>
    </source>
</evidence>
<feature type="binding site" evidence="15">
    <location>
        <position position="463"/>
    </location>
    <ligand>
        <name>Mg(2+)</name>
        <dbReference type="ChEBI" id="CHEBI:18420"/>
        <note>shared with alpha subunit</note>
    </ligand>
</feature>
<evidence type="ECO:0000256" key="9">
    <source>
        <dbReference type="ARBA" id="ARBA00022840"/>
    </source>
</evidence>
<dbReference type="PROSITE" id="PS51447">
    <property type="entry name" value="FDX_ACB"/>
    <property type="match status" value="1"/>
</dbReference>
<dbReference type="Gene3D" id="3.30.56.10">
    <property type="match status" value="2"/>
</dbReference>
<dbReference type="Gene3D" id="3.50.40.10">
    <property type="entry name" value="Phenylalanyl-trna Synthetase, Chain B, domain 3"/>
    <property type="match status" value="1"/>
</dbReference>
<comment type="catalytic activity">
    <reaction evidence="14 15">
        <text>tRNA(Phe) + L-phenylalanine + ATP = L-phenylalanyl-tRNA(Phe) + AMP + diphosphate + H(+)</text>
        <dbReference type="Rhea" id="RHEA:19413"/>
        <dbReference type="Rhea" id="RHEA-COMP:9668"/>
        <dbReference type="Rhea" id="RHEA-COMP:9699"/>
        <dbReference type="ChEBI" id="CHEBI:15378"/>
        <dbReference type="ChEBI" id="CHEBI:30616"/>
        <dbReference type="ChEBI" id="CHEBI:33019"/>
        <dbReference type="ChEBI" id="CHEBI:58095"/>
        <dbReference type="ChEBI" id="CHEBI:78442"/>
        <dbReference type="ChEBI" id="CHEBI:78531"/>
        <dbReference type="ChEBI" id="CHEBI:456215"/>
        <dbReference type="EC" id="6.1.1.20"/>
    </reaction>
</comment>
<evidence type="ECO:0000256" key="5">
    <source>
        <dbReference type="ARBA" id="ARBA00022555"/>
    </source>
</evidence>
<dbReference type="InterPro" id="IPR005147">
    <property type="entry name" value="tRNA_synthase_B5-dom"/>
</dbReference>
<dbReference type="PROSITE" id="PS50886">
    <property type="entry name" value="TRBD"/>
    <property type="match status" value="1"/>
</dbReference>
<keyword evidence="13 15" id="KW-0030">Aminoacyl-tRNA synthetase</keyword>
<dbReference type="InterPro" id="IPR009061">
    <property type="entry name" value="DNA-bd_dom_put_sf"/>
</dbReference>
<keyword evidence="5 16" id="KW-0820">tRNA-binding</keyword>
<dbReference type="PANTHER" id="PTHR10947">
    <property type="entry name" value="PHENYLALANYL-TRNA SYNTHETASE BETA CHAIN AND LEUCINE-RICH REPEAT-CONTAINING PROTEIN 47"/>
    <property type="match status" value="1"/>
</dbReference>
<evidence type="ECO:0000256" key="1">
    <source>
        <dbReference type="ARBA" id="ARBA00004496"/>
    </source>
</evidence>
<comment type="subunit">
    <text evidence="3 15">Tetramer of two alpha and two beta subunits.</text>
</comment>
<evidence type="ECO:0000256" key="2">
    <source>
        <dbReference type="ARBA" id="ARBA00008653"/>
    </source>
</evidence>
<dbReference type="Gene3D" id="3.30.930.10">
    <property type="entry name" value="Bira Bifunctional Protein, Domain 2"/>
    <property type="match status" value="1"/>
</dbReference>
<dbReference type="HAMAP" id="MF_00283">
    <property type="entry name" value="Phe_tRNA_synth_beta1"/>
    <property type="match status" value="1"/>
</dbReference>
<feature type="domain" description="TRNA-binding" evidence="17">
    <location>
        <begin position="39"/>
        <end position="148"/>
    </location>
</feature>
<dbReference type="InterPro" id="IPR045060">
    <property type="entry name" value="Phe-tRNA-ligase_IIc_bsu"/>
</dbReference>
<dbReference type="FunFam" id="3.30.930.10:FF:000022">
    <property type="entry name" value="Phenylalanine--tRNA ligase beta subunit"/>
    <property type="match status" value="1"/>
</dbReference>
<comment type="cofactor">
    <cofactor evidence="15">
        <name>Mg(2+)</name>
        <dbReference type="ChEBI" id="CHEBI:18420"/>
    </cofactor>
    <text evidence="15">Binds 2 magnesium ions per tetramer.</text>
</comment>
<dbReference type="Pfam" id="PF03147">
    <property type="entry name" value="FDX-ACB"/>
    <property type="match status" value="1"/>
</dbReference>
<dbReference type="InterPro" id="IPR002547">
    <property type="entry name" value="tRNA-bd_dom"/>
</dbReference>
<dbReference type="RefSeq" id="WP_115332104.1">
    <property type="nucleotide sequence ID" value="NZ_CAAAHP010000006.1"/>
</dbReference>
<dbReference type="GO" id="GO:0004826">
    <property type="term" value="F:phenylalanine-tRNA ligase activity"/>
    <property type="evidence" value="ECO:0007669"/>
    <property type="project" value="UniProtKB-UniRule"/>
</dbReference>
<evidence type="ECO:0000256" key="16">
    <source>
        <dbReference type="PROSITE-ProRule" id="PRU00209"/>
    </source>
</evidence>
<dbReference type="InterPro" id="IPR012340">
    <property type="entry name" value="NA-bd_OB-fold"/>
</dbReference>